<dbReference type="OrthoDB" id="642536at2759"/>
<gene>
    <name evidence="2" type="ORF">GIB67_038829</name>
</gene>
<reference evidence="2 3" key="1">
    <citation type="journal article" date="2020" name="IScience">
        <title>Genome Sequencing of the Endangered Kingdonia uniflora (Circaeasteraceae, Ranunculales) Reveals Potential Mechanisms of Evolutionary Specialization.</title>
        <authorList>
            <person name="Sun Y."/>
            <person name="Deng T."/>
            <person name="Zhang A."/>
            <person name="Moore M.J."/>
            <person name="Landis J.B."/>
            <person name="Lin N."/>
            <person name="Zhang H."/>
            <person name="Zhang X."/>
            <person name="Huang J."/>
            <person name="Zhang X."/>
            <person name="Sun H."/>
            <person name="Wang H."/>
        </authorList>
    </citation>
    <scope>NUCLEOTIDE SEQUENCE [LARGE SCALE GENOMIC DNA]</scope>
    <source>
        <strain evidence="2">TB1705</strain>
        <tissue evidence="2">Leaf</tissue>
    </source>
</reference>
<sequence>MIGLDGETHVFNPISRLQIRLPSFSTFRPKCEDYILPSGIQKAILSLNPPGPKTMESWEVMAICAYTGQFHALTHEGILMICDVNSIKPEATVFASPSVRGIRGGLYLAEMSGELHMVIRKRKITNLNPFNYLNEIGYKTTGFDVYKLDVDTKKWVQLQNLGGNALFLGNNSSFSLLASNYPEVKGNCIYFTNNNCIWDPRDDADMGVYDLSDTSINLNFKICGGLYMVKMFGELHMVARKREITDLNLNLSPFIDLNDIDNKTMSLDFYKLDVDTKKWIMLQNFGDNALFLGKIFSFLLLASNNLNLKGNCIYLTDNNGNCNPESGADIGINDLTRTIINFVINIFLNLSLKQ</sequence>
<evidence type="ECO:0000313" key="3">
    <source>
        <dbReference type="Proteomes" id="UP000541444"/>
    </source>
</evidence>
<name>A0A7J7M0Z7_9MAGN</name>
<dbReference type="Pfam" id="PF03478">
    <property type="entry name" value="Beta-prop_KIB1-4"/>
    <property type="match status" value="2"/>
</dbReference>
<dbReference type="InterPro" id="IPR050942">
    <property type="entry name" value="F-box_BR-signaling"/>
</dbReference>
<evidence type="ECO:0000313" key="2">
    <source>
        <dbReference type="EMBL" id="KAF6148474.1"/>
    </source>
</evidence>
<dbReference type="EMBL" id="JACGCM010001845">
    <property type="protein sequence ID" value="KAF6148474.1"/>
    <property type="molecule type" value="Genomic_DNA"/>
</dbReference>
<accession>A0A7J7M0Z7</accession>
<keyword evidence="3" id="KW-1185">Reference proteome</keyword>
<proteinExistence type="predicted"/>
<dbReference type="InterPro" id="IPR005174">
    <property type="entry name" value="KIB1-4_b-propeller"/>
</dbReference>
<dbReference type="PANTHER" id="PTHR44259:SF114">
    <property type="entry name" value="OS06G0707300 PROTEIN"/>
    <property type="match status" value="1"/>
</dbReference>
<dbReference type="Proteomes" id="UP000541444">
    <property type="component" value="Unassembled WGS sequence"/>
</dbReference>
<organism evidence="2 3">
    <name type="scientific">Kingdonia uniflora</name>
    <dbReference type="NCBI Taxonomy" id="39325"/>
    <lineage>
        <taxon>Eukaryota</taxon>
        <taxon>Viridiplantae</taxon>
        <taxon>Streptophyta</taxon>
        <taxon>Embryophyta</taxon>
        <taxon>Tracheophyta</taxon>
        <taxon>Spermatophyta</taxon>
        <taxon>Magnoliopsida</taxon>
        <taxon>Ranunculales</taxon>
        <taxon>Circaeasteraceae</taxon>
        <taxon>Kingdonia</taxon>
    </lineage>
</organism>
<dbReference type="PANTHER" id="PTHR44259">
    <property type="entry name" value="OS07G0183000 PROTEIN-RELATED"/>
    <property type="match status" value="1"/>
</dbReference>
<dbReference type="AlphaFoldDB" id="A0A7J7M0Z7"/>
<evidence type="ECO:0000259" key="1">
    <source>
        <dbReference type="Pfam" id="PF03478"/>
    </source>
</evidence>
<feature type="domain" description="KIB1-4 beta-propeller" evidence="1">
    <location>
        <begin position="6"/>
        <end position="210"/>
    </location>
</feature>
<feature type="domain" description="KIB1-4 beta-propeller" evidence="1">
    <location>
        <begin position="225"/>
        <end position="326"/>
    </location>
</feature>
<protein>
    <recommendedName>
        <fullName evidence="1">KIB1-4 beta-propeller domain-containing protein</fullName>
    </recommendedName>
</protein>
<comment type="caution">
    <text evidence="2">The sequence shown here is derived from an EMBL/GenBank/DDBJ whole genome shotgun (WGS) entry which is preliminary data.</text>
</comment>